<protein>
    <recommendedName>
        <fullName evidence="2">BetI-type transcriptional repressor C-terminal domain-containing protein</fullName>
    </recommendedName>
</protein>
<proteinExistence type="predicted"/>
<sequence length="247" mass="26807">MTDQHAAALEDEQSLAERIVRGAIRAYRLHPFDQVDASVVAEVTGVTTEAVARVFPTWDALLLVTYDRWTQLRGTRRSVQPTCTIEHVRMTLAEDVADPGLVRVLAGVINIAAAESGFAELFRKRFEEYVGELTAGLQRDFDAETERSVVSADVAATQLLALYEGLQIQMLVRPHIDVLVEYDRAVRTLRQGWREREVPAWDLDAPSGVAPADRSAASGPGSAPASPISSPGVSGRSAVPDATTRSA</sequence>
<feature type="region of interest" description="Disordered" evidence="1">
    <location>
        <begin position="203"/>
        <end position="247"/>
    </location>
</feature>
<reference evidence="3 4" key="1">
    <citation type="journal article" date="2016" name="Front. Microbiol.">
        <title>Genomic Resource of Rice Seed Associated Bacteria.</title>
        <authorList>
            <person name="Midha S."/>
            <person name="Bansal K."/>
            <person name="Sharma S."/>
            <person name="Kumar N."/>
            <person name="Patil P.P."/>
            <person name="Chaudhry V."/>
            <person name="Patil P.B."/>
        </authorList>
    </citation>
    <scope>NUCLEOTIDE SEQUENCE [LARGE SCALE GENOMIC DNA]</scope>
    <source>
        <strain evidence="3 4">NS184</strain>
    </source>
</reference>
<dbReference type="SUPFAM" id="SSF48498">
    <property type="entry name" value="Tetracyclin repressor-like, C-terminal domain"/>
    <property type="match status" value="1"/>
</dbReference>
<dbReference type="RefSeq" id="WP_058724591.1">
    <property type="nucleotide sequence ID" value="NZ_LDQC01000015.1"/>
</dbReference>
<evidence type="ECO:0000313" key="4">
    <source>
        <dbReference type="Proteomes" id="UP000078252"/>
    </source>
</evidence>
<evidence type="ECO:0000256" key="1">
    <source>
        <dbReference type="SAM" id="MobiDB-lite"/>
    </source>
</evidence>
<gene>
    <name evidence="3" type="ORF">NS184_02640</name>
</gene>
<dbReference type="InterPro" id="IPR039538">
    <property type="entry name" value="BetI_C"/>
</dbReference>
<evidence type="ECO:0000259" key="2">
    <source>
        <dbReference type="Pfam" id="PF13977"/>
    </source>
</evidence>
<dbReference type="InterPro" id="IPR036271">
    <property type="entry name" value="Tet_transcr_reg_TetR-rel_C_sf"/>
</dbReference>
<dbReference type="Proteomes" id="UP000078252">
    <property type="component" value="Unassembled WGS sequence"/>
</dbReference>
<evidence type="ECO:0000313" key="3">
    <source>
        <dbReference type="EMBL" id="KTR09532.1"/>
    </source>
</evidence>
<dbReference type="OrthoDB" id="5015568at2"/>
<organism evidence="3 4">
    <name type="scientific">Curtobacterium luteum</name>
    <dbReference type="NCBI Taxonomy" id="33881"/>
    <lineage>
        <taxon>Bacteria</taxon>
        <taxon>Bacillati</taxon>
        <taxon>Actinomycetota</taxon>
        <taxon>Actinomycetes</taxon>
        <taxon>Micrococcales</taxon>
        <taxon>Microbacteriaceae</taxon>
        <taxon>Curtobacterium</taxon>
    </lineage>
</organism>
<accession>A0A175S089</accession>
<name>A0A175S089_9MICO</name>
<dbReference type="AlphaFoldDB" id="A0A175S089"/>
<comment type="caution">
    <text evidence="3">The sequence shown here is derived from an EMBL/GenBank/DDBJ whole genome shotgun (WGS) entry which is preliminary data.</text>
</comment>
<dbReference type="SUPFAM" id="SSF46689">
    <property type="entry name" value="Homeodomain-like"/>
    <property type="match status" value="1"/>
</dbReference>
<feature type="compositionally biased region" description="Low complexity" evidence="1">
    <location>
        <begin position="215"/>
        <end position="235"/>
    </location>
</feature>
<dbReference type="Pfam" id="PF13977">
    <property type="entry name" value="TetR_C_6"/>
    <property type="match status" value="1"/>
</dbReference>
<dbReference type="InterPro" id="IPR009057">
    <property type="entry name" value="Homeodomain-like_sf"/>
</dbReference>
<feature type="domain" description="BetI-type transcriptional repressor C-terminal" evidence="2">
    <location>
        <begin position="88"/>
        <end position="174"/>
    </location>
</feature>
<dbReference type="Gene3D" id="1.10.357.10">
    <property type="entry name" value="Tetracycline Repressor, domain 2"/>
    <property type="match status" value="1"/>
</dbReference>
<dbReference type="EMBL" id="LDQC01000015">
    <property type="protein sequence ID" value="KTR09532.1"/>
    <property type="molecule type" value="Genomic_DNA"/>
</dbReference>
<dbReference type="PATRIC" id="fig|33881.3.peg.529"/>